<organism evidence="2 3">
    <name type="scientific">Durusdinium trenchii</name>
    <dbReference type="NCBI Taxonomy" id="1381693"/>
    <lineage>
        <taxon>Eukaryota</taxon>
        <taxon>Sar</taxon>
        <taxon>Alveolata</taxon>
        <taxon>Dinophyceae</taxon>
        <taxon>Suessiales</taxon>
        <taxon>Symbiodiniaceae</taxon>
        <taxon>Durusdinium</taxon>
    </lineage>
</organism>
<name>A0ABP0J608_9DINO</name>
<reference evidence="2 3" key="1">
    <citation type="submission" date="2024-02" db="EMBL/GenBank/DDBJ databases">
        <authorList>
            <person name="Chen Y."/>
            <person name="Shah S."/>
            <person name="Dougan E. K."/>
            <person name="Thang M."/>
            <person name="Chan C."/>
        </authorList>
    </citation>
    <scope>NUCLEOTIDE SEQUENCE [LARGE SCALE GENOMIC DNA]</scope>
</reference>
<proteinExistence type="predicted"/>
<feature type="compositionally biased region" description="Pro residues" evidence="1">
    <location>
        <begin position="71"/>
        <end position="87"/>
    </location>
</feature>
<protein>
    <submittedName>
        <fullName evidence="2">Uncharacterized protein</fullName>
    </submittedName>
</protein>
<evidence type="ECO:0000313" key="2">
    <source>
        <dbReference type="EMBL" id="CAK9009782.1"/>
    </source>
</evidence>
<keyword evidence="3" id="KW-1185">Reference proteome</keyword>
<dbReference type="EMBL" id="CAXAMN010004514">
    <property type="protein sequence ID" value="CAK9009782.1"/>
    <property type="molecule type" value="Genomic_DNA"/>
</dbReference>
<evidence type="ECO:0000313" key="3">
    <source>
        <dbReference type="Proteomes" id="UP001642484"/>
    </source>
</evidence>
<feature type="region of interest" description="Disordered" evidence="1">
    <location>
        <begin position="18"/>
        <end position="103"/>
    </location>
</feature>
<gene>
    <name evidence="2" type="ORF">CCMP2556_LOCUS9808</name>
</gene>
<evidence type="ECO:0000256" key="1">
    <source>
        <dbReference type="SAM" id="MobiDB-lite"/>
    </source>
</evidence>
<dbReference type="Proteomes" id="UP001642484">
    <property type="component" value="Unassembled WGS sequence"/>
</dbReference>
<comment type="caution">
    <text evidence="2">The sequence shown here is derived from an EMBL/GenBank/DDBJ whole genome shotgun (WGS) entry which is preliminary data.</text>
</comment>
<sequence length="274" mass="28934">MGQDLAKECGCNYGAEEDAQEQRAEIDQSAFRASPTGKSGGKSAPRTLPEHEEESYLVPPPPAPAVSAAPKPAPKPAAAPAPAPAPAPVVQGSKPATKPARDLRQPKLTMQKILDDLEGSEEAAYAAAFNSMSGGEATVQPDNQALRQFLEMHSGVTDIDTELLKIASSNEAFAIDSSSFVMMLRLNPVNESEALESFLRLAGGGDQISAEDCRTGLFQLLQSIGGESFSGDECDFIIDASMVSAGLQISMEQWVGFTKTAGRIARLANYAKAF</sequence>
<accession>A0ABP0J608</accession>